<feature type="non-terminal residue" evidence="1">
    <location>
        <position position="1"/>
    </location>
</feature>
<reference evidence="1" key="1">
    <citation type="journal article" date="2014" name="Front. Microbiol.">
        <title>High frequency of phylogenetically diverse reductive dehalogenase-homologous genes in deep subseafloor sedimentary metagenomes.</title>
        <authorList>
            <person name="Kawai M."/>
            <person name="Futagami T."/>
            <person name="Toyoda A."/>
            <person name="Takaki Y."/>
            <person name="Nishi S."/>
            <person name="Hori S."/>
            <person name="Arai W."/>
            <person name="Tsubouchi T."/>
            <person name="Morono Y."/>
            <person name="Uchiyama I."/>
            <person name="Ito T."/>
            <person name="Fujiyama A."/>
            <person name="Inagaki F."/>
            <person name="Takami H."/>
        </authorList>
    </citation>
    <scope>NUCLEOTIDE SEQUENCE</scope>
    <source>
        <strain evidence="1">Expedition CK06-06</strain>
    </source>
</reference>
<name>X1UM73_9ZZZZ</name>
<dbReference type="EMBL" id="BARW01017305">
    <property type="protein sequence ID" value="GAJ00966.1"/>
    <property type="molecule type" value="Genomic_DNA"/>
</dbReference>
<protein>
    <submittedName>
        <fullName evidence="1">Uncharacterized protein</fullName>
    </submittedName>
</protein>
<organism evidence="1">
    <name type="scientific">marine sediment metagenome</name>
    <dbReference type="NCBI Taxonomy" id="412755"/>
    <lineage>
        <taxon>unclassified sequences</taxon>
        <taxon>metagenomes</taxon>
        <taxon>ecological metagenomes</taxon>
    </lineage>
</organism>
<dbReference type="AlphaFoldDB" id="X1UM73"/>
<gene>
    <name evidence="1" type="ORF">S12H4_29931</name>
</gene>
<evidence type="ECO:0000313" key="1">
    <source>
        <dbReference type="EMBL" id="GAJ00966.1"/>
    </source>
</evidence>
<proteinExistence type="predicted"/>
<accession>X1UM73</accession>
<comment type="caution">
    <text evidence="1">The sequence shown here is derived from an EMBL/GenBank/DDBJ whole genome shotgun (WGS) entry which is preliminary data.</text>
</comment>
<sequence>NRITGADYSTRSSFVTSDRQLSRGEIEDIVRDRVSDIAEDYECEVEATLTEAWHREGDPWG</sequence>